<proteinExistence type="predicted"/>
<gene>
    <name evidence="3" type="ORF">AAC691_00905</name>
</gene>
<dbReference type="InterPro" id="IPR036388">
    <property type="entry name" value="WH-like_DNA-bd_sf"/>
</dbReference>
<reference evidence="3 4" key="1">
    <citation type="submission" date="2024-04" db="EMBL/GenBank/DDBJ databases">
        <title>Complete genome sequence of Nguyenibacter vanlangesis HBCM-1154, a strain capable of nitrogen fixation, IAA production, and phosphorus solubilization isolated from sugarcane soil.</title>
        <authorList>
            <person name="MY HANH P."/>
        </authorList>
    </citation>
    <scope>NUCLEOTIDE SEQUENCE [LARGE SCALE GENOMIC DNA]</scope>
    <source>
        <strain evidence="3 4">HBCM 1154</strain>
    </source>
</reference>
<dbReference type="SMART" id="SM00849">
    <property type="entry name" value="Lactamase_B"/>
    <property type="match status" value="1"/>
</dbReference>
<dbReference type="PANTHER" id="PTHR23131">
    <property type="entry name" value="ENDORIBONUCLEASE LACTB2"/>
    <property type="match status" value="1"/>
</dbReference>
<evidence type="ECO:0000313" key="4">
    <source>
        <dbReference type="Proteomes" id="UP001449795"/>
    </source>
</evidence>
<evidence type="ECO:0000313" key="3">
    <source>
        <dbReference type="EMBL" id="XAE43077.1"/>
    </source>
</evidence>
<evidence type="ECO:0000256" key="1">
    <source>
        <dbReference type="SAM" id="MobiDB-lite"/>
    </source>
</evidence>
<dbReference type="Gene3D" id="1.10.10.10">
    <property type="entry name" value="Winged helix-like DNA-binding domain superfamily/Winged helix DNA-binding domain"/>
    <property type="match status" value="1"/>
</dbReference>
<dbReference type="SUPFAM" id="SSF56281">
    <property type="entry name" value="Metallo-hydrolase/oxidoreductase"/>
    <property type="match status" value="1"/>
</dbReference>
<accession>A0ABZ3D6E1</accession>
<feature type="region of interest" description="Disordered" evidence="1">
    <location>
        <begin position="260"/>
        <end position="283"/>
    </location>
</feature>
<name>A0ABZ3D6E1_9PROT</name>
<dbReference type="CDD" id="cd16278">
    <property type="entry name" value="metallo-hydrolase-like_MBL-fold"/>
    <property type="match status" value="1"/>
</dbReference>
<dbReference type="Pfam" id="PF00753">
    <property type="entry name" value="Lactamase_B"/>
    <property type="match status" value="1"/>
</dbReference>
<dbReference type="Gene3D" id="3.60.15.10">
    <property type="entry name" value="Ribonuclease Z/Hydroxyacylglutathione hydrolase-like"/>
    <property type="match status" value="1"/>
</dbReference>
<dbReference type="InterPro" id="IPR050662">
    <property type="entry name" value="Sec-metab_biosynth-thioest"/>
</dbReference>
<evidence type="ECO:0000259" key="2">
    <source>
        <dbReference type="SMART" id="SM00849"/>
    </source>
</evidence>
<keyword evidence="4" id="KW-1185">Reference proteome</keyword>
<organism evidence="3 4">
    <name type="scientific">Nguyenibacter vanlangensis</name>
    <dbReference type="NCBI Taxonomy" id="1216886"/>
    <lineage>
        <taxon>Bacteria</taxon>
        <taxon>Pseudomonadati</taxon>
        <taxon>Pseudomonadota</taxon>
        <taxon>Alphaproteobacteria</taxon>
        <taxon>Acetobacterales</taxon>
        <taxon>Acetobacteraceae</taxon>
        <taxon>Nguyenibacter</taxon>
    </lineage>
</organism>
<feature type="compositionally biased region" description="Pro residues" evidence="1">
    <location>
        <begin position="271"/>
        <end position="283"/>
    </location>
</feature>
<sequence>MREAPPPVGVPLPAAPGISRIVAPNPGPMTGHGTNCWLVAHAGGTAIIDPGSDDPAHLHAIRTAARGPITHVLLTHTHRDHLSGARPLAASAGAPVCGFRNSASPSFTPDMALDDGARLAGLTALHTPGHATDHLCFAAPGGIVFTGDHVMGWSTTMVPPAPDGSVRQFLDGLARLRALAPSLLLPAHGPAITRPDSCLRGLIAHRLAREARIRAALGPEAAPLAELMRRVYRAIPPALRRAAELNLLAHLEKLQQDGQAVHGHDGWRIAPAPPGAPDHTPPA</sequence>
<dbReference type="InterPro" id="IPR041516">
    <property type="entry name" value="LACTB2_WH"/>
</dbReference>
<dbReference type="PANTHER" id="PTHR23131:SF0">
    <property type="entry name" value="ENDORIBONUCLEASE LACTB2"/>
    <property type="match status" value="1"/>
</dbReference>
<dbReference type="EMBL" id="CP152276">
    <property type="protein sequence ID" value="XAE43077.1"/>
    <property type="molecule type" value="Genomic_DNA"/>
</dbReference>
<feature type="domain" description="Metallo-beta-lactamase" evidence="2">
    <location>
        <begin position="33"/>
        <end position="188"/>
    </location>
</feature>
<dbReference type="InterPro" id="IPR036866">
    <property type="entry name" value="RibonucZ/Hydroxyglut_hydro"/>
</dbReference>
<dbReference type="Proteomes" id="UP001449795">
    <property type="component" value="Chromosome"/>
</dbReference>
<protein>
    <submittedName>
        <fullName evidence="3">MBL fold metallo-hydrolase</fullName>
    </submittedName>
</protein>
<dbReference type="RefSeq" id="WP_342628653.1">
    <property type="nucleotide sequence ID" value="NZ_CP152276.1"/>
</dbReference>
<dbReference type="Pfam" id="PF17778">
    <property type="entry name" value="WHD_BLACT"/>
    <property type="match status" value="1"/>
</dbReference>
<dbReference type="InterPro" id="IPR001279">
    <property type="entry name" value="Metallo-B-lactamas"/>
</dbReference>